<dbReference type="Proteomes" id="UP000006310">
    <property type="component" value="Chromosome 5"/>
</dbReference>
<dbReference type="GeneID" id="34526227"/>
<keyword evidence="4" id="KW-1185">Reference proteome</keyword>
<dbReference type="GO" id="GO:0005783">
    <property type="term" value="C:endoplasmic reticulum"/>
    <property type="evidence" value="ECO:0007669"/>
    <property type="project" value="TreeGrafter"/>
</dbReference>
<dbReference type="STRING" id="1071383.J7RZA5"/>
<dbReference type="SMART" id="SM00166">
    <property type="entry name" value="UBX"/>
    <property type="match status" value="1"/>
</dbReference>
<evidence type="ECO:0000256" key="1">
    <source>
        <dbReference type="SAM" id="MobiDB-lite"/>
    </source>
</evidence>
<evidence type="ECO:0000259" key="2">
    <source>
        <dbReference type="PROSITE" id="PS50033"/>
    </source>
</evidence>
<feature type="region of interest" description="Disordered" evidence="1">
    <location>
        <begin position="379"/>
        <end position="432"/>
    </location>
</feature>
<dbReference type="KEGG" id="kng:KNAG_0E02680"/>
<dbReference type="OMA" id="NDVRTWV"/>
<dbReference type="Gene3D" id="3.10.20.90">
    <property type="entry name" value="Phosphatidylinositol 3-kinase Catalytic Subunit, Chain A, domain 1"/>
    <property type="match status" value="1"/>
</dbReference>
<dbReference type="OrthoDB" id="2445133at2759"/>
<protein>
    <recommendedName>
        <fullName evidence="2">UBX domain-containing protein</fullName>
    </recommendedName>
</protein>
<sequence>MTLEDLFTGSVEEAVRLANERGLCLVVYNAVGPVSASDGAESDDQWLNQWFKTDEQDLEKLKRVSVWLKLVKGSQQFGYFEQLFPNVKTPSVYLVHQGQIKLILEGADGDANWGKLVATLDEIASKTKNPAPVLAGSNETPVHEQPKKNETFKEQVQRTARESYQKEVTRERKLAMEERDRILRLVQADKEERKAREHMWHAATQAEQQEEPEVASVLDTNIHDNIKNRSILNKETCILQIKLTDSTNLKNTFSSKDTLNDVRTWVDANRTDGTVPYAFHRNVPRFTFQESDELKTLTELELEPRSSLLLKPLDIRARRLHVVEVDNPGLFGKVYSNFSSWWNTAPEGGTEGLSGNCLYEPMPNFLGHNSTSTTHLALDGGSSSVNLNSRPVSPNVVQFHNTNDERDEDEEKETYNGNAVKLEKRDDDDKNK</sequence>
<dbReference type="InterPro" id="IPR029071">
    <property type="entry name" value="Ubiquitin-like_domsf"/>
</dbReference>
<dbReference type="PROSITE" id="PS50033">
    <property type="entry name" value="UBX"/>
    <property type="match status" value="1"/>
</dbReference>
<feature type="region of interest" description="Disordered" evidence="1">
    <location>
        <begin position="129"/>
        <end position="167"/>
    </location>
</feature>
<dbReference type="PANTHER" id="PTHR46424:SF1">
    <property type="entry name" value="UBX DOMAIN-CONTAINING PROTEIN 4"/>
    <property type="match status" value="1"/>
</dbReference>
<dbReference type="GO" id="GO:0030435">
    <property type="term" value="P:sporulation resulting in formation of a cellular spore"/>
    <property type="evidence" value="ECO:0007669"/>
    <property type="project" value="EnsemblFungi"/>
</dbReference>
<evidence type="ECO:0000313" key="3">
    <source>
        <dbReference type="EMBL" id="CCK70527.1"/>
    </source>
</evidence>
<proteinExistence type="predicted"/>
<dbReference type="HOGENOM" id="CLU_034966_0_0_1"/>
<dbReference type="GO" id="GO:0006511">
    <property type="term" value="P:ubiquitin-dependent protein catabolic process"/>
    <property type="evidence" value="ECO:0007669"/>
    <property type="project" value="EnsemblFungi"/>
</dbReference>
<evidence type="ECO:0000313" key="4">
    <source>
        <dbReference type="Proteomes" id="UP000006310"/>
    </source>
</evidence>
<dbReference type="Pfam" id="PF23187">
    <property type="entry name" value="UBX7_N"/>
    <property type="match status" value="1"/>
</dbReference>
<feature type="compositionally biased region" description="Basic and acidic residues" evidence="1">
    <location>
        <begin position="421"/>
        <end position="432"/>
    </location>
</feature>
<feature type="domain" description="UBX" evidence="2">
    <location>
        <begin position="232"/>
        <end position="310"/>
    </location>
</feature>
<dbReference type="PANTHER" id="PTHR46424">
    <property type="entry name" value="UBX DOMAIN-CONTAINING PROTEIN 4"/>
    <property type="match status" value="1"/>
</dbReference>
<dbReference type="InterPro" id="IPR001012">
    <property type="entry name" value="UBX_dom"/>
</dbReference>
<dbReference type="EMBL" id="HE978318">
    <property type="protein sequence ID" value="CCK70527.1"/>
    <property type="molecule type" value="Genomic_DNA"/>
</dbReference>
<reference evidence="3 4" key="1">
    <citation type="journal article" date="2011" name="Proc. Natl. Acad. Sci. U.S.A.">
        <title>Evolutionary erosion of yeast sex chromosomes by mating-type switching accidents.</title>
        <authorList>
            <person name="Gordon J.L."/>
            <person name="Armisen D."/>
            <person name="Proux-Wera E."/>
            <person name="Oheigeartaigh S.S."/>
            <person name="Byrne K.P."/>
            <person name="Wolfe K.H."/>
        </authorList>
    </citation>
    <scope>NUCLEOTIDE SEQUENCE [LARGE SCALE GENOMIC DNA]</scope>
    <source>
        <strain evidence="4">ATCC MYA-139 / BCRC 22969 / CBS 8797 / CCRC 22969 / KCTC 17520 / NBRC 10181 / NCYC 3082</strain>
    </source>
</reference>
<dbReference type="GO" id="GO:0036503">
    <property type="term" value="P:ERAD pathway"/>
    <property type="evidence" value="ECO:0007669"/>
    <property type="project" value="TreeGrafter"/>
</dbReference>
<accession>J7RZA5</accession>
<dbReference type="AlphaFoldDB" id="J7RZA5"/>
<dbReference type="SUPFAM" id="SSF54236">
    <property type="entry name" value="Ubiquitin-like"/>
    <property type="match status" value="1"/>
</dbReference>
<feature type="compositionally biased region" description="Basic and acidic residues" evidence="1">
    <location>
        <begin position="141"/>
        <end position="167"/>
    </location>
</feature>
<name>J7RZA5_HUIN7</name>
<gene>
    <name evidence="3" type="primary">KNAG0E02680</name>
    <name evidence="3" type="ordered locus">KNAG_0E02680</name>
</gene>
<dbReference type="GO" id="GO:0005635">
    <property type="term" value="C:nuclear envelope"/>
    <property type="evidence" value="ECO:0007669"/>
    <property type="project" value="EnsemblFungi"/>
</dbReference>
<feature type="compositionally biased region" description="Polar residues" evidence="1">
    <location>
        <begin position="379"/>
        <end position="401"/>
    </location>
</feature>
<dbReference type="eggNOG" id="KOG2689">
    <property type="taxonomic scope" value="Eukaryota"/>
</dbReference>
<organism evidence="3 4">
    <name type="scientific">Huiozyma naganishii (strain ATCC MYA-139 / BCRC 22969 / CBS 8797 / KCTC 17520 / NBRC 10181 / NCYC 3082 / Yp74L-3)</name>
    <name type="common">Yeast</name>
    <name type="synonym">Kazachstania naganishii</name>
    <dbReference type="NCBI Taxonomy" id="1071383"/>
    <lineage>
        <taxon>Eukaryota</taxon>
        <taxon>Fungi</taxon>
        <taxon>Dikarya</taxon>
        <taxon>Ascomycota</taxon>
        <taxon>Saccharomycotina</taxon>
        <taxon>Saccharomycetes</taxon>
        <taxon>Saccharomycetales</taxon>
        <taxon>Saccharomycetaceae</taxon>
        <taxon>Huiozyma</taxon>
    </lineage>
</organism>
<reference evidence="4" key="2">
    <citation type="submission" date="2012-08" db="EMBL/GenBank/DDBJ databases">
        <title>Genome sequence of Kazachstania naganishii.</title>
        <authorList>
            <person name="Gordon J.L."/>
            <person name="Armisen D."/>
            <person name="Proux-Wera E."/>
            <person name="OhEigeartaigh S.S."/>
            <person name="Byrne K.P."/>
            <person name="Wolfe K.H."/>
        </authorList>
    </citation>
    <scope>NUCLEOTIDE SEQUENCE [LARGE SCALE GENOMIC DNA]</scope>
    <source>
        <strain evidence="4">ATCC MYA-139 / BCRC 22969 / CBS 8797 / CCRC 22969 / KCTC 17520 / NBRC 10181 / NCYC 3082</strain>
    </source>
</reference>
<dbReference type="RefSeq" id="XP_022464773.1">
    <property type="nucleotide sequence ID" value="XM_022608259.1"/>
</dbReference>
<dbReference type="Pfam" id="PF00789">
    <property type="entry name" value="UBX"/>
    <property type="match status" value="1"/>
</dbReference>